<keyword evidence="1" id="KW-0732">Signal</keyword>
<evidence type="ECO:0000313" key="2">
    <source>
        <dbReference type="EMBL" id="CAI6340604.1"/>
    </source>
</evidence>
<evidence type="ECO:0000256" key="1">
    <source>
        <dbReference type="SAM" id="SignalP"/>
    </source>
</evidence>
<proteinExistence type="predicted"/>
<name>A0A9W4USE3_9PLEO</name>
<accession>A0A9W4USE3</accession>
<dbReference type="Proteomes" id="UP001152607">
    <property type="component" value="Unassembled WGS sequence"/>
</dbReference>
<sequence>MTCAALMDVLTTLAGSCTADPPPDSARDVCGVAMHVCVCGRQCRSGVVDKVYDSRTLSGPVTTHHSLWLALRKTAM</sequence>
<reference evidence="2" key="1">
    <citation type="submission" date="2023-01" db="EMBL/GenBank/DDBJ databases">
        <authorList>
            <person name="Van Ghelder C."/>
            <person name="Rancurel C."/>
        </authorList>
    </citation>
    <scope>NUCLEOTIDE SEQUENCE</scope>
    <source>
        <strain evidence="2">CNCM I-4278</strain>
    </source>
</reference>
<dbReference type="AlphaFoldDB" id="A0A9W4USE3"/>
<protein>
    <recommendedName>
        <fullName evidence="4">Secreted protein</fullName>
    </recommendedName>
</protein>
<keyword evidence="3" id="KW-1185">Reference proteome</keyword>
<comment type="caution">
    <text evidence="2">The sequence shown here is derived from an EMBL/GenBank/DDBJ whole genome shotgun (WGS) entry which is preliminary data.</text>
</comment>
<dbReference type="EMBL" id="CAOQHR010000010">
    <property type="protein sequence ID" value="CAI6340604.1"/>
    <property type="molecule type" value="Genomic_DNA"/>
</dbReference>
<feature type="signal peptide" evidence="1">
    <location>
        <begin position="1"/>
        <end position="19"/>
    </location>
</feature>
<evidence type="ECO:0000313" key="3">
    <source>
        <dbReference type="Proteomes" id="UP001152607"/>
    </source>
</evidence>
<feature type="chain" id="PRO_5040882604" description="Secreted protein" evidence="1">
    <location>
        <begin position="20"/>
        <end position="76"/>
    </location>
</feature>
<gene>
    <name evidence="2" type="ORF">PDIGIT_LOCUS13785</name>
</gene>
<organism evidence="2 3">
    <name type="scientific">Periconia digitata</name>
    <dbReference type="NCBI Taxonomy" id="1303443"/>
    <lineage>
        <taxon>Eukaryota</taxon>
        <taxon>Fungi</taxon>
        <taxon>Dikarya</taxon>
        <taxon>Ascomycota</taxon>
        <taxon>Pezizomycotina</taxon>
        <taxon>Dothideomycetes</taxon>
        <taxon>Pleosporomycetidae</taxon>
        <taxon>Pleosporales</taxon>
        <taxon>Massarineae</taxon>
        <taxon>Periconiaceae</taxon>
        <taxon>Periconia</taxon>
    </lineage>
</organism>
<evidence type="ECO:0008006" key="4">
    <source>
        <dbReference type="Google" id="ProtNLM"/>
    </source>
</evidence>